<dbReference type="Proteomes" id="UP000054097">
    <property type="component" value="Unassembled WGS sequence"/>
</dbReference>
<reference evidence="4" key="2">
    <citation type="submission" date="2015-01" db="EMBL/GenBank/DDBJ databases">
        <title>Evolutionary Origins and Diversification of the Mycorrhizal Mutualists.</title>
        <authorList>
            <consortium name="DOE Joint Genome Institute"/>
            <consortium name="Mycorrhizal Genomics Consortium"/>
            <person name="Kohler A."/>
            <person name="Kuo A."/>
            <person name="Nagy L.G."/>
            <person name="Floudas D."/>
            <person name="Copeland A."/>
            <person name="Barry K.W."/>
            <person name="Cichocki N."/>
            <person name="Veneault-Fourrey C."/>
            <person name="LaButti K."/>
            <person name="Lindquist E.A."/>
            <person name="Lipzen A."/>
            <person name="Lundell T."/>
            <person name="Morin E."/>
            <person name="Murat C."/>
            <person name="Riley R."/>
            <person name="Ohm R."/>
            <person name="Sun H."/>
            <person name="Tunlid A."/>
            <person name="Henrissat B."/>
            <person name="Grigoriev I.V."/>
            <person name="Hibbett D.S."/>
            <person name="Martin F."/>
        </authorList>
    </citation>
    <scope>NUCLEOTIDE SEQUENCE [LARGE SCALE GENOMIC DNA]</scope>
    <source>
        <strain evidence="4">MAFF 305830</strain>
    </source>
</reference>
<dbReference type="PANTHER" id="PTHR37848:SF1">
    <property type="entry name" value="SUN DOMAIN-CONTAINING PROTEIN"/>
    <property type="match status" value="1"/>
</dbReference>
<evidence type="ECO:0000256" key="2">
    <source>
        <dbReference type="SAM" id="Phobius"/>
    </source>
</evidence>
<dbReference type="OrthoDB" id="203796at2759"/>
<reference evidence="3 4" key="1">
    <citation type="submission" date="2014-04" db="EMBL/GenBank/DDBJ databases">
        <authorList>
            <consortium name="DOE Joint Genome Institute"/>
            <person name="Kuo A."/>
            <person name="Zuccaro A."/>
            <person name="Kohler A."/>
            <person name="Nagy L.G."/>
            <person name="Floudas D."/>
            <person name="Copeland A."/>
            <person name="Barry K.W."/>
            <person name="Cichocki N."/>
            <person name="Veneault-Fourrey C."/>
            <person name="LaButti K."/>
            <person name="Lindquist E.A."/>
            <person name="Lipzen A."/>
            <person name="Lundell T."/>
            <person name="Morin E."/>
            <person name="Murat C."/>
            <person name="Sun H."/>
            <person name="Tunlid A."/>
            <person name="Henrissat B."/>
            <person name="Grigoriev I.V."/>
            <person name="Hibbett D.S."/>
            <person name="Martin F."/>
            <person name="Nordberg H.P."/>
            <person name="Cantor M.N."/>
            <person name="Hua S.X."/>
        </authorList>
    </citation>
    <scope>NUCLEOTIDE SEQUENCE [LARGE SCALE GENOMIC DNA]</scope>
    <source>
        <strain evidence="3 4">MAFF 305830</strain>
    </source>
</reference>
<dbReference type="HOGENOM" id="CLU_034128_1_0_1"/>
<name>A0A0C3B4T5_SERVB</name>
<evidence type="ECO:0000256" key="1">
    <source>
        <dbReference type="SAM" id="MobiDB-lite"/>
    </source>
</evidence>
<proteinExistence type="predicted"/>
<feature type="transmembrane region" description="Helical" evidence="2">
    <location>
        <begin position="366"/>
        <end position="387"/>
    </location>
</feature>
<protein>
    <submittedName>
        <fullName evidence="3">Uncharacterized protein</fullName>
    </submittedName>
</protein>
<sequence>MVTNPIPMSTFHGPAMQATGERPDGQRSAFIPQPYPMAQDPAPAVLPELHSYQYTVPNNAMGNIPGHSIPPFPSGPGEPPRPFAQEDPRQSNERLKKSGEARDKAQMKEKSGHKHHHQVDTSSIPCEVKHDKIVSTDPILSRDAKALEGFLRLYGTTRPVFFAHIIGTHEERHTRSVSDGRGGSRTETYYVTVIDFAFCIDLSDVFVNDEGPVLYTLRDDVPAYRGGMAMATETGGARPIEQRTPVEKDVQSAQKRAREVGRQVGRPPWLAMAENQVYEDEALIGGTPLASSRSFQEWLEDYVHSRRVVKEFKFSKEVYAWDLEALKVSLEQLVRSTGYSATLRIGFKATPESVHIYSPNIVSKIFSSYFLIFITTVTLIFPFLWMWRRWWPEAGGKWQVCGAAFRLKRWELVPRTGPGETEQGAMERLGGPAGVGGHRLRAGREGVYVLKGVHEADWFRSWEQTIRNAVFTRVKTNWLMRGMVGADFASGLDRL</sequence>
<dbReference type="PANTHER" id="PTHR37848">
    <property type="entry name" value="EXPRESSED PROTEIN"/>
    <property type="match status" value="1"/>
</dbReference>
<evidence type="ECO:0000313" key="4">
    <source>
        <dbReference type="Proteomes" id="UP000054097"/>
    </source>
</evidence>
<organism evidence="3 4">
    <name type="scientific">Serendipita vermifera MAFF 305830</name>
    <dbReference type="NCBI Taxonomy" id="933852"/>
    <lineage>
        <taxon>Eukaryota</taxon>
        <taxon>Fungi</taxon>
        <taxon>Dikarya</taxon>
        <taxon>Basidiomycota</taxon>
        <taxon>Agaricomycotina</taxon>
        <taxon>Agaricomycetes</taxon>
        <taxon>Sebacinales</taxon>
        <taxon>Serendipitaceae</taxon>
        <taxon>Serendipita</taxon>
    </lineage>
</organism>
<feature type="compositionally biased region" description="Basic and acidic residues" evidence="1">
    <location>
        <begin position="84"/>
        <end position="110"/>
    </location>
</feature>
<keyword evidence="2" id="KW-0472">Membrane</keyword>
<gene>
    <name evidence="3" type="ORF">M408DRAFT_313576</name>
</gene>
<keyword evidence="2" id="KW-0812">Transmembrane</keyword>
<feature type="compositionally biased region" description="Pro residues" evidence="1">
    <location>
        <begin position="68"/>
        <end position="82"/>
    </location>
</feature>
<keyword evidence="4" id="KW-1185">Reference proteome</keyword>
<accession>A0A0C3B4T5</accession>
<dbReference type="AlphaFoldDB" id="A0A0C3B4T5"/>
<dbReference type="EMBL" id="KN824306">
    <property type="protein sequence ID" value="KIM26486.1"/>
    <property type="molecule type" value="Genomic_DNA"/>
</dbReference>
<feature type="region of interest" description="Disordered" evidence="1">
    <location>
        <begin position="1"/>
        <end position="35"/>
    </location>
</feature>
<feature type="region of interest" description="Disordered" evidence="1">
    <location>
        <begin position="62"/>
        <end position="122"/>
    </location>
</feature>
<keyword evidence="2" id="KW-1133">Transmembrane helix</keyword>
<evidence type="ECO:0000313" key="3">
    <source>
        <dbReference type="EMBL" id="KIM26486.1"/>
    </source>
</evidence>